<dbReference type="WBParaSite" id="nRc.2.0.1.t08624-RA">
    <property type="protein sequence ID" value="nRc.2.0.1.t08624-RA"/>
    <property type="gene ID" value="nRc.2.0.1.g08624"/>
</dbReference>
<reference evidence="2" key="1">
    <citation type="submission" date="2022-11" db="UniProtKB">
        <authorList>
            <consortium name="WormBaseParasite"/>
        </authorList>
    </citation>
    <scope>IDENTIFICATION</scope>
</reference>
<evidence type="ECO:0000313" key="2">
    <source>
        <dbReference type="WBParaSite" id="nRc.2.0.1.t08624-RA"/>
    </source>
</evidence>
<proteinExistence type="predicted"/>
<dbReference type="Proteomes" id="UP000887565">
    <property type="component" value="Unplaced"/>
</dbReference>
<evidence type="ECO:0000313" key="1">
    <source>
        <dbReference type="Proteomes" id="UP000887565"/>
    </source>
</evidence>
<dbReference type="AlphaFoldDB" id="A0A915I5F8"/>
<sequence>MSRFERNSVNGSNQYLGSLSETRTAGLPYLAKCLVKNWIVLLAVWSGHNRTSGKPESNDFNLLNAMVHSLLHSNLVCLDVQVKCWSGLAWLARCGENSIEVPDGSKETADVSDQPWDRHISDCIEALGVMLDAGARYQMSLE</sequence>
<protein>
    <submittedName>
        <fullName evidence="2">Uncharacterized protein</fullName>
    </submittedName>
</protein>
<accession>A0A915I5F8</accession>
<organism evidence="1 2">
    <name type="scientific">Romanomermis culicivorax</name>
    <name type="common">Nematode worm</name>
    <dbReference type="NCBI Taxonomy" id="13658"/>
    <lineage>
        <taxon>Eukaryota</taxon>
        <taxon>Metazoa</taxon>
        <taxon>Ecdysozoa</taxon>
        <taxon>Nematoda</taxon>
        <taxon>Enoplea</taxon>
        <taxon>Dorylaimia</taxon>
        <taxon>Mermithida</taxon>
        <taxon>Mermithoidea</taxon>
        <taxon>Mermithidae</taxon>
        <taxon>Romanomermis</taxon>
    </lineage>
</organism>
<name>A0A915I5F8_ROMCU</name>
<keyword evidence="1" id="KW-1185">Reference proteome</keyword>